<accession>A0A317XGU6</accession>
<evidence type="ECO:0000313" key="1">
    <source>
        <dbReference type="EMBL" id="PWY97513.1"/>
    </source>
</evidence>
<dbReference type="EMBL" id="KZ819206">
    <property type="protein sequence ID" value="PWY97513.1"/>
    <property type="molecule type" value="Genomic_DNA"/>
</dbReference>
<dbReference type="InParanoid" id="A0A317XGU6"/>
<name>A0A317XGU6_9BASI</name>
<dbReference type="AlphaFoldDB" id="A0A317XGU6"/>
<organism evidence="1 2">
    <name type="scientific">Testicularia cyperi</name>
    <dbReference type="NCBI Taxonomy" id="1882483"/>
    <lineage>
        <taxon>Eukaryota</taxon>
        <taxon>Fungi</taxon>
        <taxon>Dikarya</taxon>
        <taxon>Basidiomycota</taxon>
        <taxon>Ustilaginomycotina</taxon>
        <taxon>Ustilaginomycetes</taxon>
        <taxon>Ustilaginales</taxon>
        <taxon>Anthracoideaceae</taxon>
        <taxon>Testicularia</taxon>
    </lineage>
</organism>
<dbReference type="Proteomes" id="UP000246740">
    <property type="component" value="Unassembled WGS sequence"/>
</dbReference>
<protein>
    <submittedName>
        <fullName evidence="1">Uncharacterized protein</fullName>
    </submittedName>
</protein>
<proteinExistence type="predicted"/>
<sequence length="175" mass="18977">MQLCHCSRACPLARALCFQESFFSLLGKRARESGIERNLLGKGSPPQDVHLNHNANAKGTVPSKASCLNLLPEMRVVQLVVGECNHRITHATSQSRIVLSQYCCVSPDYEAAHTLPQALRMLATPTTSNVGSGGSRASVSPVGRRLVRQRDNARSSVSFYVPADTASLCRFCLPP</sequence>
<gene>
    <name evidence="1" type="ORF">BCV70DRAFT_50734</name>
</gene>
<evidence type="ECO:0000313" key="2">
    <source>
        <dbReference type="Proteomes" id="UP000246740"/>
    </source>
</evidence>
<reference evidence="1 2" key="1">
    <citation type="journal article" date="2018" name="Mol. Biol. Evol.">
        <title>Broad Genomic Sampling Reveals a Smut Pathogenic Ancestry of the Fungal Clade Ustilaginomycotina.</title>
        <authorList>
            <person name="Kijpornyongpan T."/>
            <person name="Mondo S.J."/>
            <person name="Barry K."/>
            <person name="Sandor L."/>
            <person name="Lee J."/>
            <person name="Lipzen A."/>
            <person name="Pangilinan J."/>
            <person name="LaButti K."/>
            <person name="Hainaut M."/>
            <person name="Henrissat B."/>
            <person name="Grigoriev I.V."/>
            <person name="Spatafora J.W."/>
            <person name="Aime M.C."/>
        </authorList>
    </citation>
    <scope>NUCLEOTIDE SEQUENCE [LARGE SCALE GENOMIC DNA]</scope>
    <source>
        <strain evidence="1 2">MCA 3645</strain>
    </source>
</reference>
<keyword evidence="2" id="KW-1185">Reference proteome</keyword>